<dbReference type="Gene3D" id="3.40.50.2000">
    <property type="entry name" value="Glycogen Phosphorylase B"/>
    <property type="match status" value="2"/>
</dbReference>
<dbReference type="InterPro" id="IPR050194">
    <property type="entry name" value="Glycosyltransferase_grp1"/>
</dbReference>
<gene>
    <name evidence="5" type="ORF">Back2_13840</name>
</gene>
<keyword evidence="2 5" id="KW-0808">Transferase</keyword>
<dbReference type="SUPFAM" id="SSF53756">
    <property type="entry name" value="UDP-Glycosyltransferase/glycogen phosphorylase"/>
    <property type="match status" value="1"/>
</dbReference>
<dbReference type="Proteomes" id="UP000271573">
    <property type="component" value="Chromosome"/>
</dbReference>
<feature type="domain" description="Glycosyl transferase family 1" evidence="3">
    <location>
        <begin position="212"/>
        <end position="366"/>
    </location>
</feature>
<proteinExistence type="predicted"/>
<evidence type="ECO:0000259" key="4">
    <source>
        <dbReference type="Pfam" id="PF13439"/>
    </source>
</evidence>
<dbReference type="InterPro" id="IPR001296">
    <property type="entry name" value="Glyco_trans_1"/>
</dbReference>
<accession>A0A3G9IDR4</accession>
<evidence type="ECO:0000259" key="3">
    <source>
        <dbReference type="Pfam" id="PF00534"/>
    </source>
</evidence>
<keyword evidence="1" id="KW-0328">Glycosyltransferase</keyword>
<dbReference type="EMBL" id="AP019307">
    <property type="protein sequence ID" value="BBH17097.1"/>
    <property type="molecule type" value="Genomic_DNA"/>
</dbReference>
<evidence type="ECO:0000313" key="6">
    <source>
        <dbReference type="Proteomes" id="UP000271573"/>
    </source>
</evidence>
<protein>
    <submittedName>
        <fullName evidence="5">Glycosyl transferase family 1</fullName>
    </submittedName>
</protein>
<dbReference type="AlphaFoldDB" id="A0A3G9IDR4"/>
<organism evidence="5 6">
    <name type="scientific">Nocardioides baekrokdamisoli</name>
    <dbReference type="NCBI Taxonomy" id="1804624"/>
    <lineage>
        <taxon>Bacteria</taxon>
        <taxon>Bacillati</taxon>
        <taxon>Actinomycetota</taxon>
        <taxon>Actinomycetes</taxon>
        <taxon>Propionibacteriales</taxon>
        <taxon>Nocardioidaceae</taxon>
        <taxon>Nocardioides</taxon>
    </lineage>
</organism>
<dbReference type="GO" id="GO:0016758">
    <property type="term" value="F:hexosyltransferase activity"/>
    <property type="evidence" value="ECO:0007669"/>
    <property type="project" value="TreeGrafter"/>
</dbReference>
<sequence length="437" mass="46940">MISVANRSTPVIGCVRKRPFTASGRLVTAGTLPGMKVLRMYHAGRDAAHRERDRALAEAGADLTLVVPSQWPGPDHLGDEDFRVIELPVLRPGDINRHTYADPRMVADLIADLTPDVVDIHEEPYSAAMHQLLGLLGPQQAVVAYTAQNIDKRFPPPFARWERAALRRLNGLYPCSRQAASVAIGKGYAGPVEVLPLAAPAAMTAGDQRLDGDLRLLLVGRMVPEKGVLDAVRLLADARLSHARLQLVGEGPEVVRALELAAALGVRDRLDISGWLDAGALATHYRRAHIVLAPSRSTRSWTEQFGRMVVEAQACGAVVVGYASGALDEVIGNAGLTVPEGDEQALAAAVAGLATDPSRWNDLRTRGFELAATRTWDAVARHQMALYERALAGPAPTASGRAAARETWGAPALDGVRPWALPHLADRVRTRILGADR</sequence>
<dbReference type="Pfam" id="PF13439">
    <property type="entry name" value="Glyco_transf_4"/>
    <property type="match status" value="1"/>
</dbReference>
<dbReference type="PANTHER" id="PTHR45947:SF3">
    <property type="entry name" value="SULFOQUINOVOSYL TRANSFERASE SQD2"/>
    <property type="match status" value="1"/>
</dbReference>
<dbReference type="PANTHER" id="PTHR45947">
    <property type="entry name" value="SULFOQUINOVOSYL TRANSFERASE SQD2"/>
    <property type="match status" value="1"/>
</dbReference>
<dbReference type="GO" id="GO:1901137">
    <property type="term" value="P:carbohydrate derivative biosynthetic process"/>
    <property type="evidence" value="ECO:0007669"/>
    <property type="project" value="UniProtKB-ARBA"/>
</dbReference>
<name>A0A3G9IDR4_9ACTN</name>
<dbReference type="Pfam" id="PF00534">
    <property type="entry name" value="Glycos_transf_1"/>
    <property type="match status" value="1"/>
</dbReference>
<evidence type="ECO:0000256" key="2">
    <source>
        <dbReference type="ARBA" id="ARBA00022679"/>
    </source>
</evidence>
<dbReference type="CDD" id="cd03801">
    <property type="entry name" value="GT4_PimA-like"/>
    <property type="match status" value="1"/>
</dbReference>
<reference evidence="5 6" key="1">
    <citation type="submission" date="2018-11" db="EMBL/GenBank/DDBJ databases">
        <title>Complete genome sequence of Nocardioides baekrokdamisoli strain KCTC 39748.</title>
        <authorList>
            <person name="Kang S.W."/>
            <person name="Lee K.C."/>
            <person name="Kim K.K."/>
            <person name="Kim J.S."/>
            <person name="Kim D.S."/>
            <person name="Ko S.H."/>
            <person name="Yang S.H."/>
            <person name="Shin Y.K."/>
            <person name="Lee J.S."/>
        </authorList>
    </citation>
    <scope>NUCLEOTIDE SEQUENCE [LARGE SCALE GENOMIC DNA]</scope>
    <source>
        <strain evidence="5 6">KCTC 39748</strain>
    </source>
</reference>
<dbReference type="InterPro" id="IPR028098">
    <property type="entry name" value="Glyco_trans_4-like_N"/>
</dbReference>
<evidence type="ECO:0000256" key="1">
    <source>
        <dbReference type="ARBA" id="ARBA00022676"/>
    </source>
</evidence>
<keyword evidence="6" id="KW-1185">Reference proteome</keyword>
<feature type="domain" description="Glycosyltransferase subfamily 4-like N-terminal" evidence="4">
    <location>
        <begin position="54"/>
        <end position="196"/>
    </location>
</feature>
<dbReference type="KEGG" id="nbe:Back2_13840"/>
<evidence type="ECO:0000313" key="5">
    <source>
        <dbReference type="EMBL" id="BBH17097.1"/>
    </source>
</evidence>